<sequence>MVYVERYCKKLMSITSAGANTIDDVLKLQRVMIDVLGKSGLELKKWSSPAVLDSVHASARVTGPLPFDAVDGSGFKVLGLQWQPTDDVFGCALRCDSPTVFTKSGVLSLIACIFDPLGLFSPATFYAKHIIQRTWSCNLGWDDPLPNDIHQE</sequence>
<dbReference type="OrthoDB" id="6615426at2759"/>
<name>A0A8R2D1W7_ACYPI</name>
<dbReference type="KEGG" id="api:107882191"/>
<dbReference type="PANTHER" id="PTHR47331:SF5">
    <property type="entry name" value="RIBONUCLEASE H"/>
    <property type="match status" value="1"/>
</dbReference>
<dbReference type="RefSeq" id="XP_016655719.1">
    <property type="nucleotide sequence ID" value="XM_016800230.1"/>
</dbReference>
<reference evidence="2" key="1">
    <citation type="submission" date="2010-06" db="EMBL/GenBank/DDBJ databases">
        <authorList>
            <person name="Jiang H."/>
            <person name="Abraham K."/>
            <person name="Ali S."/>
            <person name="Alsbrooks S.L."/>
            <person name="Anim B.N."/>
            <person name="Anosike U.S."/>
            <person name="Attaway T."/>
            <person name="Bandaranaike D.P."/>
            <person name="Battles P.K."/>
            <person name="Bell S.N."/>
            <person name="Bell A.V."/>
            <person name="Beltran B."/>
            <person name="Bickham C."/>
            <person name="Bustamante Y."/>
            <person name="Caleb T."/>
            <person name="Canada A."/>
            <person name="Cardenas V."/>
            <person name="Carter K."/>
            <person name="Chacko J."/>
            <person name="Chandrabose M.N."/>
            <person name="Chavez D."/>
            <person name="Chavez A."/>
            <person name="Chen L."/>
            <person name="Chu H.-S."/>
            <person name="Claassen K.J."/>
            <person name="Cockrell R."/>
            <person name="Collins M."/>
            <person name="Cooper J.A."/>
            <person name="Cree A."/>
            <person name="Curry S.M."/>
            <person name="Da Y."/>
            <person name="Dao M.D."/>
            <person name="Das B."/>
            <person name="Davila M.-L."/>
            <person name="Davy-Carroll L."/>
            <person name="Denson S."/>
            <person name="Dinh H."/>
            <person name="Ebong V.E."/>
            <person name="Edwards J.R."/>
            <person name="Egan A."/>
            <person name="El-Daye J."/>
            <person name="Escobedo L."/>
            <person name="Fernandez S."/>
            <person name="Fernando P.R."/>
            <person name="Flagg N."/>
            <person name="Forbes L.D."/>
            <person name="Fowler R.G."/>
            <person name="Fu Q."/>
            <person name="Gabisi R.A."/>
            <person name="Ganer J."/>
            <person name="Garbino Pronczuk A."/>
            <person name="Garcia R.M."/>
            <person name="Garner T."/>
            <person name="Garrett T.E."/>
            <person name="Gonzalez D.A."/>
            <person name="Hamid H."/>
            <person name="Hawkins E.S."/>
            <person name="Hirani K."/>
            <person name="Hogues M.E."/>
            <person name="Hollins B."/>
            <person name="Hsiao C.-H."/>
            <person name="Jabil R."/>
            <person name="James M.L."/>
            <person name="Jhangiani S.N."/>
            <person name="Johnson B."/>
            <person name="Johnson Q."/>
            <person name="Joshi V."/>
            <person name="Kalu J.B."/>
            <person name="Kam C."/>
            <person name="Kashfia A."/>
            <person name="Keebler J."/>
            <person name="Kisamo H."/>
            <person name="Kovar C.L."/>
            <person name="Lago L.A."/>
            <person name="Lai C.-Y."/>
            <person name="Laidlaw J."/>
            <person name="Lara F."/>
            <person name="Le T.-K."/>
            <person name="Lee S.L."/>
            <person name="Legall F.H."/>
            <person name="Lemon S.J."/>
            <person name="Lewis L.R."/>
            <person name="Li B."/>
            <person name="Liu Y."/>
            <person name="Liu Y.-S."/>
            <person name="Lopez J."/>
            <person name="Lozado R.J."/>
            <person name="Lu J."/>
            <person name="Madu R.C."/>
            <person name="Maheshwari M."/>
            <person name="Maheshwari R."/>
            <person name="Malloy K."/>
            <person name="Martinez E."/>
            <person name="Mathew T."/>
            <person name="Mercado I.C."/>
            <person name="Mercado C."/>
            <person name="Meyer B."/>
            <person name="Montgomery K."/>
            <person name="Morgan M.B."/>
            <person name="Munidasa M."/>
            <person name="Nazareth L.V."/>
            <person name="Nelson J."/>
            <person name="Ng B.M."/>
            <person name="Nguyen N.B."/>
            <person name="Nguyen P.Q."/>
            <person name="Nguyen T."/>
            <person name="Obregon M."/>
            <person name="Okwuonu G.O."/>
            <person name="Onwere C.G."/>
            <person name="Orozco G."/>
            <person name="Parra A."/>
            <person name="Patel S."/>
            <person name="Patil S."/>
            <person name="Perez A."/>
            <person name="Perez Y."/>
            <person name="Pham C."/>
            <person name="Primus E.L."/>
            <person name="Pu L.-L."/>
            <person name="Puazo M."/>
            <person name="Qin X."/>
            <person name="Quiroz J.B."/>
            <person name="Reese J."/>
            <person name="Richards S."/>
            <person name="Rives C.M."/>
            <person name="Robberts R."/>
            <person name="Ruiz S.J."/>
            <person name="Ruiz M.J."/>
            <person name="Santibanez J."/>
            <person name="Schneider B.W."/>
            <person name="Sisson I."/>
            <person name="Smith M."/>
            <person name="Sodergren E."/>
            <person name="Song X.-Z."/>
            <person name="Song B.B."/>
            <person name="Summersgill H."/>
            <person name="Thelus R."/>
            <person name="Thornton R.D."/>
            <person name="Trejos Z.Y."/>
            <person name="Usmani K."/>
            <person name="Vattathil S."/>
            <person name="Villasana D."/>
            <person name="Walker D.L."/>
            <person name="Wang S."/>
            <person name="Wang K."/>
            <person name="White C.S."/>
            <person name="Williams A.C."/>
            <person name="Williamson J."/>
            <person name="Wilson K."/>
            <person name="Woghiren I.O."/>
            <person name="Woodworth J.R."/>
            <person name="Worley K.C."/>
            <person name="Wright R.A."/>
            <person name="Wu W."/>
            <person name="Young L."/>
            <person name="Zhang L."/>
            <person name="Zhang J."/>
            <person name="Zhu Y."/>
            <person name="Muzny D.M."/>
            <person name="Weinstock G."/>
            <person name="Gibbs R.A."/>
        </authorList>
    </citation>
    <scope>NUCLEOTIDE SEQUENCE [LARGE SCALE GENOMIC DNA]</scope>
    <source>
        <strain evidence="2">LSR1</strain>
    </source>
</reference>
<accession>A0A8R2D1W7</accession>
<dbReference type="Proteomes" id="UP000007819">
    <property type="component" value="Chromosome X"/>
</dbReference>
<dbReference type="Pfam" id="PF05380">
    <property type="entry name" value="Peptidase_A17"/>
    <property type="match status" value="1"/>
</dbReference>
<keyword evidence="2" id="KW-1185">Reference proteome</keyword>
<protein>
    <submittedName>
        <fullName evidence="1">Uncharacterized protein</fullName>
    </submittedName>
</protein>
<reference evidence="1" key="2">
    <citation type="submission" date="2022-06" db="UniProtKB">
        <authorList>
            <consortium name="EnsemblMetazoa"/>
        </authorList>
    </citation>
    <scope>IDENTIFICATION</scope>
</reference>
<dbReference type="AlphaFoldDB" id="A0A8R2D1W7"/>
<dbReference type="EnsemblMetazoa" id="XM_016800230.1">
    <property type="protein sequence ID" value="XP_016655719.1"/>
    <property type="gene ID" value="LOC107882191"/>
</dbReference>
<dbReference type="PANTHER" id="PTHR47331">
    <property type="entry name" value="PHD-TYPE DOMAIN-CONTAINING PROTEIN"/>
    <property type="match status" value="1"/>
</dbReference>
<organism evidence="1 2">
    <name type="scientific">Acyrthosiphon pisum</name>
    <name type="common">Pea aphid</name>
    <dbReference type="NCBI Taxonomy" id="7029"/>
    <lineage>
        <taxon>Eukaryota</taxon>
        <taxon>Metazoa</taxon>
        <taxon>Ecdysozoa</taxon>
        <taxon>Arthropoda</taxon>
        <taxon>Hexapoda</taxon>
        <taxon>Insecta</taxon>
        <taxon>Pterygota</taxon>
        <taxon>Neoptera</taxon>
        <taxon>Paraneoptera</taxon>
        <taxon>Hemiptera</taxon>
        <taxon>Sternorrhyncha</taxon>
        <taxon>Aphidomorpha</taxon>
        <taxon>Aphidoidea</taxon>
        <taxon>Aphididae</taxon>
        <taxon>Macrosiphini</taxon>
        <taxon>Acyrthosiphon</taxon>
    </lineage>
</organism>
<evidence type="ECO:0000313" key="2">
    <source>
        <dbReference type="Proteomes" id="UP000007819"/>
    </source>
</evidence>
<dbReference type="GeneID" id="107882191"/>
<dbReference type="InterPro" id="IPR008042">
    <property type="entry name" value="Retrotrans_Pao"/>
</dbReference>
<proteinExistence type="predicted"/>
<evidence type="ECO:0000313" key="1">
    <source>
        <dbReference type="EnsemblMetazoa" id="XP_016655719.1"/>
    </source>
</evidence>